<dbReference type="PATRIC" id="fig|1526658.3.peg.5601"/>
<dbReference type="EMBL" id="LGSZ01000025">
    <property type="protein sequence ID" value="KPH81948.1"/>
    <property type="molecule type" value="Genomic_DNA"/>
</dbReference>
<evidence type="ECO:0000256" key="2">
    <source>
        <dbReference type="SAM" id="SignalP"/>
    </source>
</evidence>
<evidence type="ECO:0000313" key="4">
    <source>
        <dbReference type="Proteomes" id="UP000037822"/>
    </source>
</evidence>
<sequence>MRIIASLLVLFCGAAQAAALEPAAPQQAVSVGDALCEAEPAEGTVLDEDQQRQCRALRQARIEETRRRNRERVRQVIEENRQRRALEASLPPPPPPPVTVETFMEAGSLFYGDVVVTDRGPRVFIGKPLEAATLEDFVAIDSPRSPHRARATQFDGAFPERKTARPPPPRQQRQP</sequence>
<keyword evidence="2" id="KW-0732">Signal</keyword>
<dbReference type="AlphaFoldDB" id="A0A0N1F650"/>
<protein>
    <submittedName>
        <fullName evidence="3">Uncharacterized protein</fullName>
    </submittedName>
</protein>
<reference evidence="3 4" key="1">
    <citation type="submission" date="2015-07" db="EMBL/GenBank/DDBJ databases">
        <title>Whole genome sequencing of Bosea vaviloviae isolated from cave pool.</title>
        <authorList>
            <person name="Tan N.E.H."/>
            <person name="Lee Y.P."/>
            <person name="Gan H.M."/>
            <person name="Barton H."/>
            <person name="Savka M.A."/>
        </authorList>
    </citation>
    <scope>NUCLEOTIDE SEQUENCE [LARGE SCALE GENOMIC DNA]</scope>
    <source>
        <strain evidence="3 4">SD260</strain>
    </source>
</reference>
<gene>
    <name evidence="3" type="ORF">AE618_06035</name>
</gene>
<comment type="caution">
    <text evidence="3">The sequence shown here is derived from an EMBL/GenBank/DDBJ whole genome shotgun (WGS) entry which is preliminary data.</text>
</comment>
<feature type="chain" id="PRO_5005870979" evidence="2">
    <location>
        <begin position="18"/>
        <end position="175"/>
    </location>
</feature>
<organism evidence="3 4">
    <name type="scientific">Bosea vaviloviae</name>
    <dbReference type="NCBI Taxonomy" id="1526658"/>
    <lineage>
        <taxon>Bacteria</taxon>
        <taxon>Pseudomonadati</taxon>
        <taxon>Pseudomonadota</taxon>
        <taxon>Alphaproteobacteria</taxon>
        <taxon>Hyphomicrobiales</taxon>
        <taxon>Boseaceae</taxon>
        <taxon>Bosea</taxon>
    </lineage>
</organism>
<evidence type="ECO:0000256" key="1">
    <source>
        <dbReference type="SAM" id="MobiDB-lite"/>
    </source>
</evidence>
<keyword evidence="4" id="KW-1185">Reference proteome</keyword>
<dbReference type="Proteomes" id="UP000037822">
    <property type="component" value="Unassembled WGS sequence"/>
</dbReference>
<accession>A0A0N1F650</accession>
<feature type="signal peptide" evidence="2">
    <location>
        <begin position="1"/>
        <end position="17"/>
    </location>
</feature>
<proteinExistence type="predicted"/>
<feature type="compositionally biased region" description="Pro residues" evidence="1">
    <location>
        <begin position="165"/>
        <end position="175"/>
    </location>
</feature>
<feature type="region of interest" description="Disordered" evidence="1">
    <location>
        <begin position="143"/>
        <end position="175"/>
    </location>
</feature>
<name>A0A0N1F650_9HYPH</name>
<evidence type="ECO:0000313" key="3">
    <source>
        <dbReference type="EMBL" id="KPH81948.1"/>
    </source>
</evidence>